<evidence type="ECO:0000313" key="1">
    <source>
        <dbReference type="EMBL" id="WLQ69392.1"/>
    </source>
</evidence>
<reference evidence="1 2" key="1">
    <citation type="submission" date="2023-03" db="EMBL/GenBank/DDBJ databases">
        <title>Isolation and description of six Streptomyces strains from soil environments, able to metabolize different microbial glucans.</title>
        <authorList>
            <person name="Widen T."/>
            <person name="Larsbrink J."/>
        </authorList>
    </citation>
    <scope>NUCLEOTIDE SEQUENCE [LARGE SCALE GENOMIC DNA]</scope>
    <source>
        <strain evidence="1 2">Alt3</strain>
        <plasmid evidence="1 2">unnamed1</plasmid>
    </source>
</reference>
<sequence>MTQSSGGPYEDRSVEEQIQHLKSREKHFKRVIEKRIARGHIDDVWQEALLHMFKRLQSGPPVAKLDAYMATVCVNAATDLLRQLGRQADAFAGGDLDEFSETGIVIDFDRDVDLVRVQSVMREELTPQQHKVYILKHYYGLDSRSIAELVGAASDSAVRQMIRAANRRLREPAVMRRLAAED</sequence>
<dbReference type="Gene3D" id="1.10.10.10">
    <property type="entry name" value="Winged helix-like DNA-binding domain superfamily/Winged helix DNA-binding domain"/>
    <property type="match status" value="1"/>
</dbReference>
<dbReference type="InterPro" id="IPR013324">
    <property type="entry name" value="RNA_pol_sigma_r3/r4-like"/>
</dbReference>
<dbReference type="RefSeq" id="WP_306105456.1">
    <property type="nucleotide sequence ID" value="NZ_CP120984.1"/>
</dbReference>
<gene>
    <name evidence="1" type="ORF">P8A20_38440</name>
</gene>
<keyword evidence="1" id="KW-0614">Plasmid</keyword>
<dbReference type="SUPFAM" id="SSF88659">
    <property type="entry name" value="Sigma3 and sigma4 domains of RNA polymerase sigma factors"/>
    <property type="match status" value="1"/>
</dbReference>
<geneLocation type="plasmid" evidence="1 2">
    <name>unnamed1</name>
</geneLocation>
<evidence type="ECO:0000313" key="2">
    <source>
        <dbReference type="Proteomes" id="UP001224433"/>
    </source>
</evidence>
<name>A0ABY9JNV9_9ACTN</name>
<organism evidence="1 2">
    <name type="scientific">Streptomyces glycanivorans</name>
    <dbReference type="NCBI Taxonomy" id="3033808"/>
    <lineage>
        <taxon>Bacteria</taxon>
        <taxon>Bacillati</taxon>
        <taxon>Actinomycetota</taxon>
        <taxon>Actinomycetes</taxon>
        <taxon>Kitasatosporales</taxon>
        <taxon>Streptomycetaceae</taxon>
        <taxon>Streptomyces</taxon>
    </lineage>
</organism>
<dbReference type="EMBL" id="CP120984">
    <property type="protein sequence ID" value="WLQ69392.1"/>
    <property type="molecule type" value="Genomic_DNA"/>
</dbReference>
<dbReference type="NCBIfam" id="TIGR02937">
    <property type="entry name" value="sigma70-ECF"/>
    <property type="match status" value="1"/>
</dbReference>
<dbReference type="InterPro" id="IPR014284">
    <property type="entry name" value="RNA_pol_sigma-70_dom"/>
</dbReference>
<accession>A0ABY9JNV9</accession>
<keyword evidence="2" id="KW-1185">Reference proteome</keyword>
<dbReference type="InterPro" id="IPR013325">
    <property type="entry name" value="RNA_pol_sigma_r2"/>
</dbReference>
<dbReference type="Proteomes" id="UP001224433">
    <property type="component" value="Plasmid unnamed1"/>
</dbReference>
<proteinExistence type="predicted"/>
<dbReference type="InterPro" id="IPR036388">
    <property type="entry name" value="WH-like_DNA-bd_sf"/>
</dbReference>
<protein>
    <submittedName>
        <fullName evidence="1">Sigma-70 family RNA polymerase sigma factor</fullName>
    </submittedName>
</protein>
<dbReference type="SUPFAM" id="SSF88946">
    <property type="entry name" value="Sigma2 domain of RNA polymerase sigma factors"/>
    <property type="match status" value="1"/>
</dbReference>
<dbReference type="Gene3D" id="1.10.1740.10">
    <property type="match status" value="1"/>
</dbReference>